<name>A0A3S9WLB4_9MICO</name>
<evidence type="ECO:0000313" key="2">
    <source>
        <dbReference type="Proteomes" id="UP000274841"/>
    </source>
</evidence>
<proteinExistence type="predicted"/>
<protein>
    <submittedName>
        <fullName evidence="1">Uncharacterized protein</fullName>
    </submittedName>
</protein>
<organism evidence="1 2">
    <name type="scientific">Microbacterium oxydans</name>
    <dbReference type="NCBI Taxonomy" id="82380"/>
    <lineage>
        <taxon>Bacteria</taxon>
        <taxon>Bacillati</taxon>
        <taxon>Actinomycetota</taxon>
        <taxon>Actinomycetes</taxon>
        <taxon>Micrococcales</taxon>
        <taxon>Microbacteriaceae</taxon>
        <taxon>Microbacterium</taxon>
    </lineage>
</organism>
<dbReference type="AlphaFoldDB" id="A0A3S9WLB4"/>
<sequence length="484" mass="54048">MAALSDYGLTLAKIDLGSIDAESDHNLDEHFVKTWYATEILDQRYEHILGRKGSGKSALFRQLPQLVPEKYIVHLETPVGVWKTLRQYEDQANPNRDAAFVAAWEFVLALLSAQAIVSDAPLLSERARRAFVPAHEFLKANFVDPKPQAMVKRFVRSIKSLNLSALGIGVGFEIGEEDTEDVARVVVDRVMSAIQPAIAECGLVLALDQVDEGWDGSDDSRAMMIGLLRAAKRLGDKYGFQRAGERHLRVMVFLRSDIYDSLHFDEKDKHRRLELKLHWDETTLAEMVSARLPHDVGFDDLMSSEGYRGGTKPRTYVMARTFLRPREVLQLLGEAVRVAPSDATVITGAEMIEAEKPYSAWKVQDLKQEYSKSDPALAVLLDSLKLGPHRYESVEELVALIEDKAGALLDPPGVTGRSLVEKLFDYSVIGIRINDAGRYRFKSEEPELTLPASGALFIHQSLHKGLNIIEKKSPRKASTLGEQA</sequence>
<dbReference type="NCBIfam" id="NF047389">
    <property type="entry name" value="ATPase_Sll1717"/>
    <property type="match status" value="1"/>
</dbReference>
<evidence type="ECO:0000313" key="1">
    <source>
        <dbReference type="EMBL" id="AZS40915.1"/>
    </source>
</evidence>
<accession>A0A3S9WLB4</accession>
<dbReference type="InterPro" id="IPR059206">
    <property type="entry name" value="Sll1717-like"/>
</dbReference>
<dbReference type="EMBL" id="CP031422">
    <property type="protein sequence ID" value="AZS40915.1"/>
    <property type="molecule type" value="Genomic_DNA"/>
</dbReference>
<dbReference type="RefSeq" id="WP_127012321.1">
    <property type="nucleotide sequence ID" value="NZ_CP031422.1"/>
</dbReference>
<dbReference type="KEGG" id="moy:CVS54_02260"/>
<gene>
    <name evidence="1" type="ORF">CVS54_02260</name>
</gene>
<dbReference type="Proteomes" id="UP000274841">
    <property type="component" value="Chromosome"/>
</dbReference>
<reference evidence="1 2" key="1">
    <citation type="submission" date="2018-08" db="EMBL/GenBank/DDBJ databases">
        <title>Microbacterium oxydans strain HG3.</title>
        <authorList>
            <person name="ORTET P."/>
        </authorList>
    </citation>
    <scope>NUCLEOTIDE SEQUENCE [LARGE SCALE GENOMIC DNA]</scope>
    <source>
        <strain evidence="1 2">HG3</strain>
    </source>
</reference>